<evidence type="ECO:0000313" key="13">
    <source>
        <dbReference type="Proteomes" id="UP001152797"/>
    </source>
</evidence>
<feature type="transmembrane region" description="Helical" evidence="8">
    <location>
        <begin position="93"/>
        <end position="114"/>
    </location>
</feature>
<dbReference type="PANTHER" id="PTHR10217">
    <property type="entry name" value="VOLTAGE AND LIGAND GATED POTASSIUM CHANNEL"/>
    <property type="match status" value="1"/>
</dbReference>
<keyword evidence="13" id="KW-1185">Reference proteome</keyword>
<dbReference type="Proteomes" id="UP001152797">
    <property type="component" value="Unassembled WGS sequence"/>
</dbReference>
<reference evidence="10" key="1">
    <citation type="submission" date="2022-10" db="EMBL/GenBank/DDBJ databases">
        <authorList>
            <person name="Chen Y."/>
            <person name="Dougan E. K."/>
            <person name="Chan C."/>
            <person name="Rhodes N."/>
            <person name="Thang M."/>
        </authorList>
    </citation>
    <scope>NUCLEOTIDE SEQUENCE</scope>
</reference>
<evidence type="ECO:0000256" key="1">
    <source>
        <dbReference type="ARBA" id="ARBA00004141"/>
    </source>
</evidence>
<feature type="transmembrane region" description="Helical" evidence="8">
    <location>
        <begin position="304"/>
        <end position="327"/>
    </location>
</feature>
<dbReference type="InterPro" id="IPR018488">
    <property type="entry name" value="cNMP-bd_CS"/>
</dbReference>
<dbReference type="GO" id="GO:0042391">
    <property type="term" value="P:regulation of membrane potential"/>
    <property type="evidence" value="ECO:0007669"/>
    <property type="project" value="TreeGrafter"/>
</dbReference>
<dbReference type="EMBL" id="CAMXCT020000968">
    <property type="protein sequence ID" value="CAL1138568.1"/>
    <property type="molecule type" value="Genomic_DNA"/>
</dbReference>
<evidence type="ECO:0000256" key="4">
    <source>
        <dbReference type="ARBA" id="ARBA00022989"/>
    </source>
</evidence>
<keyword evidence="2" id="KW-0813">Transport</keyword>
<dbReference type="CDD" id="cd00038">
    <property type="entry name" value="CAP_ED"/>
    <property type="match status" value="1"/>
</dbReference>
<evidence type="ECO:0000313" key="11">
    <source>
        <dbReference type="EMBL" id="CAL1138568.1"/>
    </source>
</evidence>
<dbReference type="PROSITE" id="PS50042">
    <property type="entry name" value="CNMP_BINDING_3"/>
    <property type="match status" value="1"/>
</dbReference>
<keyword evidence="5" id="KW-0406">Ion transport</keyword>
<evidence type="ECO:0000256" key="8">
    <source>
        <dbReference type="SAM" id="Phobius"/>
    </source>
</evidence>
<dbReference type="PROSITE" id="PS00888">
    <property type="entry name" value="CNMP_BINDING_1"/>
    <property type="match status" value="1"/>
</dbReference>
<dbReference type="Gene3D" id="1.10.287.70">
    <property type="match status" value="1"/>
</dbReference>
<gene>
    <name evidence="10" type="ORF">C1SCF055_LOCUS12669</name>
</gene>
<dbReference type="Pfam" id="PF00520">
    <property type="entry name" value="Ion_trans"/>
    <property type="match status" value="1"/>
</dbReference>
<keyword evidence="4 8" id="KW-1133">Transmembrane helix</keyword>
<dbReference type="GO" id="GO:0005886">
    <property type="term" value="C:plasma membrane"/>
    <property type="evidence" value="ECO:0007669"/>
    <property type="project" value="TreeGrafter"/>
</dbReference>
<dbReference type="SUPFAM" id="SSF81324">
    <property type="entry name" value="Voltage-gated potassium channels"/>
    <property type="match status" value="1"/>
</dbReference>
<feature type="region of interest" description="Disordered" evidence="7">
    <location>
        <begin position="1"/>
        <end position="32"/>
    </location>
</feature>
<dbReference type="EMBL" id="CAMXCT030000968">
    <property type="protein sequence ID" value="CAL4772505.1"/>
    <property type="molecule type" value="Genomic_DNA"/>
</dbReference>
<dbReference type="SMART" id="SM00100">
    <property type="entry name" value="cNMP"/>
    <property type="match status" value="1"/>
</dbReference>
<feature type="transmembrane region" description="Helical" evidence="8">
    <location>
        <begin position="217"/>
        <end position="241"/>
    </location>
</feature>
<evidence type="ECO:0000259" key="9">
    <source>
        <dbReference type="PROSITE" id="PS50042"/>
    </source>
</evidence>
<dbReference type="AlphaFoldDB" id="A0A9P1C6U9"/>
<feature type="domain" description="Cyclic nucleotide-binding" evidence="9">
    <location>
        <begin position="414"/>
        <end position="518"/>
    </location>
</feature>
<evidence type="ECO:0000313" key="12">
    <source>
        <dbReference type="EMBL" id="CAL4772505.1"/>
    </source>
</evidence>
<dbReference type="GO" id="GO:0005249">
    <property type="term" value="F:voltage-gated potassium channel activity"/>
    <property type="evidence" value="ECO:0007669"/>
    <property type="project" value="TreeGrafter"/>
</dbReference>
<evidence type="ECO:0000256" key="5">
    <source>
        <dbReference type="ARBA" id="ARBA00023065"/>
    </source>
</evidence>
<dbReference type="EMBL" id="CAMXCT010000968">
    <property type="protein sequence ID" value="CAI3985193.1"/>
    <property type="molecule type" value="Genomic_DNA"/>
</dbReference>
<dbReference type="InterPro" id="IPR000595">
    <property type="entry name" value="cNMP-bd_dom"/>
</dbReference>
<dbReference type="Gene3D" id="2.60.120.10">
    <property type="entry name" value="Jelly Rolls"/>
    <property type="match status" value="1"/>
</dbReference>
<dbReference type="Pfam" id="PF00027">
    <property type="entry name" value="cNMP_binding"/>
    <property type="match status" value="1"/>
</dbReference>
<dbReference type="InterPro" id="IPR018490">
    <property type="entry name" value="cNMP-bd_dom_sf"/>
</dbReference>
<comment type="caution">
    <text evidence="10">The sequence shown here is derived from an EMBL/GenBank/DDBJ whole genome shotgun (WGS) entry which is preliminary data.</text>
</comment>
<dbReference type="OrthoDB" id="421226at2759"/>
<protein>
    <submittedName>
        <fullName evidence="12">Potassium voltage-gated channel subfamily H member 5</fullName>
    </submittedName>
</protein>
<evidence type="ECO:0000256" key="7">
    <source>
        <dbReference type="SAM" id="MobiDB-lite"/>
    </source>
</evidence>
<reference evidence="11" key="2">
    <citation type="submission" date="2024-04" db="EMBL/GenBank/DDBJ databases">
        <authorList>
            <person name="Chen Y."/>
            <person name="Shah S."/>
            <person name="Dougan E. K."/>
            <person name="Thang M."/>
            <person name="Chan C."/>
        </authorList>
    </citation>
    <scope>NUCLEOTIDE SEQUENCE [LARGE SCALE GENOMIC DNA]</scope>
</reference>
<dbReference type="SUPFAM" id="SSF51206">
    <property type="entry name" value="cAMP-binding domain-like"/>
    <property type="match status" value="1"/>
</dbReference>
<accession>A0A9P1C6U9</accession>
<sequence>MMASFGMPGRVPDSEDEALRDAAAGENSSSALQKRWCSGMKRNSEMIVQELSAEKDSEVTFDEVVTARKERSQQYKRKQMRFLLLPGSRELNFWRASMVVVVLLAVVLAPLEMAFSYSRTISSLTWLYRLIDILFILDMIITFNVATTSHGRLETKRKTLAMNYARTWLVPDFFINFPWDLVLQGPGKTRKIAKILKLPKVFRVTRLLRAAGEEAHYFGTAANICGILLMGHYLSCIWVMLLIDCTIELDAQQLCPDMLTAYLQGLSVGLATLGGSDGWMRFILPVENEANSVNSVNFEWPAQYGALTDLTAALSCLMGFVLLGMLFSNLAHAMDRRHSHTRLFHARVANLQAAANQHQIPKELYSRIKRHYYYVWSCGSDTSKAILADATLSLDLRRELAYCFYGDILKQVPFLEMVDKHFLQQLCEFVEIEIFAAQDRIICAGDVGTELYFVAVGEVEVVLPQPKHEKGPVIKILHEGSFFGELGLLFPDSKHKVDVYGATAGWLLVVPRGTLETLCTEELLETFRFVALERIRKPGWVDQADVSIRSTGSTSQESGSDLEGIPTWDLKGYPVVGA</sequence>
<comment type="subcellular location">
    <subcellularLocation>
        <location evidence="1">Membrane</location>
        <topology evidence="1">Multi-pass membrane protein</topology>
    </subcellularLocation>
</comment>
<dbReference type="InterPro" id="IPR005821">
    <property type="entry name" value="Ion_trans_dom"/>
</dbReference>
<keyword evidence="3 8" id="KW-0812">Transmembrane</keyword>
<evidence type="ECO:0000256" key="6">
    <source>
        <dbReference type="ARBA" id="ARBA00023136"/>
    </source>
</evidence>
<keyword evidence="6 8" id="KW-0472">Membrane</keyword>
<dbReference type="InterPro" id="IPR014710">
    <property type="entry name" value="RmlC-like_jellyroll"/>
</dbReference>
<dbReference type="PANTHER" id="PTHR10217:SF435">
    <property type="entry name" value="POTASSIUM VOLTAGE-GATED CHANNEL PROTEIN EAG"/>
    <property type="match status" value="1"/>
</dbReference>
<evidence type="ECO:0000256" key="2">
    <source>
        <dbReference type="ARBA" id="ARBA00022448"/>
    </source>
</evidence>
<organism evidence="10">
    <name type="scientific">Cladocopium goreaui</name>
    <dbReference type="NCBI Taxonomy" id="2562237"/>
    <lineage>
        <taxon>Eukaryota</taxon>
        <taxon>Sar</taxon>
        <taxon>Alveolata</taxon>
        <taxon>Dinophyceae</taxon>
        <taxon>Suessiales</taxon>
        <taxon>Symbiodiniaceae</taxon>
        <taxon>Cladocopium</taxon>
    </lineage>
</organism>
<evidence type="ECO:0000313" key="10">
    <source>
        <dbReference type="EMBL" id="CAI3985193.1"/>
    </source>
</evidence>
<dbReference type="Gene3D" id="1.10.287.630">
    <property type="entry name" value="Helix hairpin bin"/>
    <property type="match status" value="1"/>
</dbReference>
<dbReference type="InterPro" id="IPR050818">
    <property type="entry name" value="KCNH_animal-type"/>
</dbReference>
<proteinExistence type="predicted"/>
<evidence type="ECO:0000256" key="3">
    <source>
        <dbReference type="ARBA" id="ARBA00022692"/>
    </source>
</evidence>
<name>A0A9P1C6U9_9DINO</name>
<feature type="transmembrane region" description="Helical" evidence="8">
    <location>
        <begin position="126"/>
        <end position="146"/>
    </location>
</feature>